<accession>A0A845AYC9</accession>
<dbReference type="Gene3D" id="3.30.70.1280">
    <property type="entry name" value="SP0830-like domains"/>
    <property type="match status" value="1"/>
</dbReference>
<dbReference type="Pfam" id="PF08002">
    <property type="entry name" value="DUF1697"/>
    <property type="match status" value="1"/>
</dbReference>
<dbReference type="EMBL" id="WTYL01000001">
    <property type="protein sequence ID" value="MXP43240.1"/>
    <property type="molecule type" value="Genomic_DNA"/>
</dbReference>
<dbReference type="Proteomes" id="UP000431922">
    <property type="component" value="Unassembled WGS sequence"/>
</dbReference>
<dbReference type="PANTHER" id="PTHR36439">
    <property type="entry name" value="BLL4334 PROTEIN"/>
    <property type="match status" value="1"/>
</dbReference>
<comment type="caution">
    <text evidence="1">The sequence shown here is derived from an EMBL/GenBank/DDBJ whole genome shotgun (WGS) entry which is preliminary data.</text>
</comment>
<keyword evidence="2" id="KW-1185">Reference proteome</keyword>
<dbReference type="PIRSF" id="PIRSF008502">
    <property type="entry name" value="UCP008502"/>
    <property type="match status" value="1"/>
</dbReference>
<name>A0A845AYC9_9SPHN</name>
<evidence type="ECO:0000313" key="2">
    <source>
        <dbReference type="Proteomes" id="UP000431922"/>
    </source>
</evidence>
<dbReference type="RefSeq" id="WP_160754868.1">
    <property type="nucleotide sequence ID" value="NZ_WTYL01000001.1"/>
</dbReference>
<organism evidence="1 2">
    <name type="scientific">Allopontixanthobacter sediminis</name>
    <dbReference type="NCBI Taxonomy" id="1689985"/>
    <lineage>
        <taxon>Bacteria</taxon>
        <taxon>Pseudomonadati</taxon>
        <taxon>Pseudomonadota</taxon>
        <taxon>Alphaproteobacteria</taxon>
        <taxon>Sphingomonadales</taxon>
        <taxon>Erythrobacteraceae</taxon>
        <taxon>Allopontixanthobacter</taxon>
    </lineage>
</organism>
<dbReference type="OrthoDB" id="9806494at2"/>
<dbReference type="SUPFAM" id="SSF160379">
    <property type="entry name" value="SP0830-like"/>
    <property type="match status" value="1"/>
</dbReference>
<evidence type="ECO:0000313" key="1">
    <source>
        <dbReference type="EMBL" id="MXP43240.1"/>
    </source>
</evidence>
<dbReference type="AlphaFoldDB" id="A0A845AYC9"/>
<protein>
    <submittedName>
        <fullName evidence="1">DUF1697 domain-containing protein</fullName>
    </submittedName>
</protein>
<proteinExistence type="predicted"/>
<gene>
    <name evidence="1" type="ORF">GRI65_02075</name>
</gene>
<sequence>MAKWAALLRGVNVGGNTALPMARLREFLTDMGFSNVRTLLASGNAIFDVDGVEAPAIEALLEREAAARIKLRTDFLVRSDEELAALVSGNPFPEVASSRPDQLVVAFGRTAAPADLPQRLATFYDGPERIEVRGREMYIDFPAGQGRSKLWPAVAKLKLNGIGTARNWNTITKLNAAMRR</sequence>
<reference evidence="1 2" key="1">
    <citation type="submission" date="2019-12" db="EMBL/GenBank/DDBJ databases">
        <title>Genomic-based taxomic classification of the family Erythrobacteraceae.</title>
        <authorList>
            <person name="Xu L."/>
        </authorList>
    </citation>
    <scope>NUCLEOTIDE SEQUENCE [LARGE SCALE GENOMIC DNA]</scope>
    <source>
        <strain evidence="1 2">KCTC 42453</strain>
    </source>
</reference>
<dbReference type="PANTHER" id="PTHR36439:SF1">
    <property type="entry name" value="DUF1697 DOMAIN-CONTAINING PROTEIN"/>
    <property type="match status" value="1"/>
</dbReference>
<dbReference type="InterPro" id="IPR012545">
    <property type="entry name" value="DUF1697"/>
</dbReference>